<accession>A0A0C9T3I3</accession>
<name>A0A0C9T3I3_PLICR</name>
<dbReference type="EMBL" id="KN832573">
    <property type="protein sequence ID" value="KII83864.1"/>
    <property type="molecule type" value="Genomic_DNA"/>
</dbReference>
<evidence type="ECO:0000313" key="2">
    <source>
        <dbReference type="Proteomes" id="UP000053263"/>
    </source>
</evidence>
<dbReference type="AlphaFoldDB" id="A0A0C9T3I3"/>
<organism evidence="1 2">
    <name type="scientific">Plicaturopsis crispa FD-325 SS-3</name>
    <dbReference type="NCBI Taxonomy" id="944288"/>
    <lineage>
        <taxon>Eukaryota</taxon>
        <taxon>Fungi</taxon>
        <taxon>Dikarya</taxon>
        <taxon>Basidiomycota</taxon>
        <taxon>Agaricomycotina</taxon>
        <taxon>Agaricomycetes</taxon>
        <taxon>Agaricomycetidae</taxon>
        <taxon>Amylocorticiales</taxon>
        <taxon>Amylocorticiaceae</taxon>
        <taxon>Plicatura</taxon>
        <taxon>Plicaturopsis crispa</taxon>
    </lineage>
</organism>
<evidence type="ECO:0000313" key="1">
    <source>
        <dbReference type="EMBL" id="KII83864.1"/>
    </source>
</evidence>
<protein>
    <submittedName>
        <fullName evidence="1">Uncharacterized protein</fullName>
    </submittedName>
</protein>
<proteinExistence type="predicted"/>
<dbReference type="HOGENOM" id="CLU_2455663_0_0_1"/>
<reference evidence="1 2" key="1">
    <citation type="submission" date="2014-06" db="EMBL/GenBank/DDBJ databases">
        <title>Evolutionary Origins and Diversification of the Mycorrhizal Mutualists.</title>
        <authorList>
            <consortium name="DOE Joint Genome Institute"/>
            <consortium name="Mycorrhizal Genomics Consortium"/>
            <person name="Kohler A."/>
            <person name="Kuo A."/>
            <person name="Nagy L.G."/>
            <person name="Floudas D."/>
            <person name="Copeland A."/>
            <person name="Barry K.W."/>
            <person name="Cichocki N."/>
            <person name="Veneault-Fourrey C."/>
            <person name="LaButti K."/>
            <person name="Lindquist E.A."/>
            <person name="Lipzen A."/>
            <person name="Lundell T."/>
            <person name="Morin E."/>
            <person name="Murat C."/>
            <person name="Riley R."/>
            <person name="Ohm R."/>
            <person name="Sun H."/>
            <person name="Tunlid A."/>
            <person name="Henrissat B."/>
            <person name="Grigoriev I.V."/>
            <person name="Hibbett D.S."/>
            <person name="Martin F."/>
        </authorList>
    </citation>
    <scope>NUCLEOTIDE SEQUENCE [LARGE SCALE GENOMIC DNA]</scope>
    <source>
        <strain evidence="1 2">FD-325 SS-3</strain>
    </source>
</reference>
<keyword evidence="2" id="KW-1185">Reference proteome</keyword>
<dbReference type="Proteomes" id="UP000053263">
    <property type="component" value="Unassembled WGS sequence"/>
</dbReference>
<sequence length="89" mass="9744">MGPMFRTRRFSLSPLSLLALVPGPLPPLHLFRRRRLARHLCVGVEELEVFAEEDVVEEDVRCEELGVSSLRGCVGIFGGIGVSLATVAI</sequence>
<gene>
    <name evidence="1" type="ORF">PLICRDRAFT_429731</name>
</gene>